<gene>
    <name evidence="3" type="primary">ETAA1</name>
</gene>
<feature type="region of interest" description="Disordered" evidence="1">
    <location>
        <begin position="597"/>
        <end position="636"/>
    </location>
</feature>
<sequence length="883" mass="97845">MYIHTEPCIYKTPKRSLNSRSRLPTFSSPVNDTDIQHEIFWDPHSPIAHQLGNEKKKCTTRRCTVEISDIVNRIAPRDEKPASYEGSLLDTWIGENAIPCTPAVARTALNGTRVLKRKNSEEELMKLAEEFDKNLVELDAVQDQEVHCHDFLQTTSEAEALHNSKDDVQIKNLKSFLNGVPEADATLSLKPVRESTDIRVMEYFHTSSQKSVDLEAELALRALFDCSTQKCSGQFSQGLSGISLNNCFHEKKSTLEEEKCISQEMTETKGHVGEERCQKQNSTTMLGNGNHIAAPETNIYLLPKQNIASSKTESVASSKPAQIAHDDFDEWDSDLLADDSFIMQITQNPELLSTENASPTTKTCTDSLNGISQAKHKPNSSHSIAGISAKSSSSQYVPLKQYSKTIQDTTNSFPFQEPSNGTENSKLQKASLYGKQDVKGDGINYAGKGAPNRGSDHIPISVQSGVNAKESIQSKSGFTTYFPVKGSSSVFVHSNPHRAQTGKYGNKTHNIFHQSSNVSTNTKPNDLVKVVSQASTGHLNQAELPKKCSVSFDDWNEPKFSDEVLDMFCESDSLWDTNCEDDELLYQVCDDVEKQTQSQHIKQGNERDKITQGTNINSRSSADNSFIASKQGPSDHPLAERINIKKETISLDTAHTNYSKVTDRLTTVGNVNCRNLSNVRASVTDIPTLPKYTNFQTYKQTAPGTNNVPGKWLRSNSVPVGGCDSEIGPISTLNTRITAFNSKGLHSQDLPHNTGKIQNNSCINKMSNKMSVVPSKFTFKKINTSQAAVHVDPKTIEGSSGIRVPQHGLEDSKNQLNVPFHGKMEINQKPPFKRQVSDSFAQSTTVFVMEQKNRKCSQAEIEKKKQEALARRKSRMQACLNNT</sequence>
<dbReference type="Proteomes" id="UP000189705">
    <property type="component" value="Unplaced"/>
</dbReference>
<dbReference type="PANTHER" id="PTHR16434:SF2">
    <property type="entry name" value="EWING'S TUMOR-ASSOCIATED ANTIGEN 1"/>
    <property type="match status" value="1"/>
</dbReference>
<dbReference type="GeneID" id="102376024"/>
<dbReference type="GO" id="GO:0031297">
    <property type="term" value="P:replication fork processing"/>
    <property type="evidence" value="ECO:0007669"/>
    <property type="project" value="TreeGrafter"/>
</dbReference>
<dbReference type="PANTHER" id="PTHR16434">
    <property type="entry name" value="EWING'S TUMOR-ASSOCIATED ANTIGEN 1 ETAA1"/>
    <property type="match status" value="1"/>
</dbReference>
<evidence type="ECO:0000256" key="1">
    <source>
        <dbReference type="SAM" id="MobiDB-lite"/>
    </source>
</evidence>
<name>A0A1U7RWJ5_ALLSI</name>
<evidence type="ECO:0000313" key="2">
    <source>
        <dbReference type="Proteomes" id="UP000189705"/>
    </source>
</evidence>
<dbReference type="GO" id="GO:2000001">
    <property type="term" value="P:regulation of DNA damage checkpoint"/>
    <property type="evidence" value="ECO:0007669"/>
    <property type="project" value="TreeGrafter"/>
</dbReference>
<proteinExistence type="predicted"/>
<feature type="compositionally biased region" description="Polar residues" evidence="1">
    <location>
        <begin position="611"/>
        <end position="632"/>
    </location>
</feature>
<dbReference type="InParanoid" id="A0A1U7RWJ5"/>
<dbReference type="CTD" id="54465"/>
<dbReference type="OrthoDB" id="9378993at2759"/>
<dbReference type="GO" id="GO:0043539">
    <property type="term" value="F:protein serine/threonine kinase activator activity"/>
    <property type="evidence" value="ECO:0007669"/>
    <property type="project" value="TreeGrafter"/>
</dbReference>
<dbReference type="Pfam" id="PF15350">
    <property type="entry name" value="ETAA1"/>
    <property type="match status" value="1"/>
</dbReference>
<organism evidence="2 3">
    <name type="scientific">Alligator sinensis</name>
    <name type="common">Chinese alligator</name>
    <dbReference type="NCBI Taxonomy" id="38654"/>
    <lineage>
        <taxon>Eukaryota</taxon>
        <taxon>Metazoa</taxon>
        <taxon>Chordata</taxon>
        <taxon>Craniata</taxon>
        <taxon>Vertebrata</taxon>
        <taxon>Euteleostomi</taxon>
        <taxon>Archelosauria</taxon>
        <taxon>Archosauria</taxon>
        <taxon>Crocodylia</taxon>
        <taxon>Alligatoridae</taxon>
        <taxon>Alligatorinae</taxon>
        <taxon>Alligator</taxon>
    </lineage>
</organism>
<dbReference type="KEGG" id="asn:102376024"/>
<dbReference type="FunCoup" id="A0A1U7RWJ5">
    <property type="interactions" value="433"/>
</dbReference>
<dbReference type="GO" id="GO:0043596">
    <property type="term" value="C:nuclear replication fork"/>
    <property type="evidence" value="ECO:0007669"/>
    <property type="project" value="TreeGrafter"/>
</dbReference>
<reference evidence="3" key="1">
    <citation type="submission" date="2025-08" db="UniProtKB">
        <authorList>
            <consortium name="RefSeq"/>
        </authorList>
    </citation>
    <scope>IDENTIFICATION</scope>
</reference>
<dbReference type="eggNOG" id="ENOG502QTMP">
    <property type="taxonomic scope" value="Eukaryota"/>
</dbReference>
<dbReference type="RefSeq" id="XP_006021544.1">
    <property type="nucleotide sequence ID" value="XM_006021482.3"/>
</dbReference>
<protein>
    <submittedName>
        <fullName evidence="3">Ewing's tumor-associated antigen 1</fullName>
    </submittedName>
</protein>
<keyword evidence="2" id="KW-1185">Reference proteome</keyword>
<dbReference type="InterPro" id="IPR029406">
    <property type="entry name" value="ETAA1"/>
</dbReference>
<dbReference type="AlphaFoldDB" id="A0A1U7RWJ5"/>
<accession>A0A1U7RWJ5</accession>
<evidence type="ECO:0000313" key="3">
    <source>
        <dbReference type="RefSeq" id="XP_006021544.1"/>
    </source>
</evidence>
<dbReference type="GO" id="GO:0006974">
    <property type="term" value="P:DNA damage response"/>
    <property type="evidence" value="ECO:0007669"/>
    <property type="project" value="TreeGrafter"/>
</dbReference>